<comment type="caution">
    <text evidence="3">The sequence shown here is derived from an EMBL/GenBank/DDBJ whole genome shotgun (WGS) entry which is preliminary data.</text>
</comment>
<sequence length="233" mass="26276">FAEVIEFRDRRITGHGHKLIVASVQESIDTGRVPDPGPAASRNRAQTRTLLDALEAGGFDAAFGGARRDEERARAKERILSFRDEFGQWDPRAQRPEPWSLYNGRIKKGEQVRVFPLSNWTELDVWRYIELENLELPSIYFAHQREVFERDGILLAVSQYTSPQSGETAAVEWVRYRTVGDLTITGAVRSTADDIASVIAEISAATVSERGETRADDRTSAAAMEDRKREGYF</sequence>
<name>A0A5B1B8Q9_MYCSI</name>
<reference evidence="3 4" key="1">
    <citation type="submission" date="2019-09" db="EMBL/GenBank/DDBJ databases">
        <title>Report of infection by Mycobacterium simiae a patient suffering from pulmonary tuberculosis.</title>
        <authorList>
            <person name="Mohanty P.S."/>
            <person name="Bansal A.K."/>
            <person name="Singh H."/>
            <person name="Sharma S."/>
            <person name="Patil S.A."/>
            <person name="Upadhaya P."/>
            <person name="Singh P.K."/>
            <person name="Kumar D."/>
            <person name="Kumar S."/>
            <person name="Singh R.K."/>
            <person name="Chaudhary B."/>
        </authorList>
    </citation>
    <scope>NUCLEOTIDE SEQUENCE [LARGE SCALE GENOMIC DNA]</scope>
    <source>
        <strain evidence="3 4">JAL-560-SIM</strain>
    </source>
</reference>
<proteinExistence type="predicted"/>
<dbReference type="Pfam" id="PF01507">
    <property type="entry name" value="PAPS_reduct"/>
    <property type="match status" value="1"/>
</dbReference>
<evidence type="ECO:0000259" key="2">
    <source>
        <dbReference type="Pfam" id="PF01507"/>
    </source>
</evidence>
<dbReference type="Gene3D" id="3.40.50.620">
    <property type="entry name" value="HUPs"/>
    <property type="match status" value="1"/>
</dbReference>
<accession>A0A5B1B8Q9</accession>
<dbReference type="GO" id="GO:0016779">
    <property type="term" value="F:nucleotidyltransferase activity"/>
    <property type="evidence" value="ECO:0007669"/>
    <property type="project" value="UniProtKB-KW"/>
</dbReference>
<evidence type="ECO:0000313" key="4">
    <source>
        <dbReference type="Proteomes" id="UP000324701"/>
    </source>
</evidence>
<evidence type="ECO:0000256" key="1">
    <source>
        <dbReference type="SAM" id="MobiDB-lite"/>
    </source>
</evidence>
<dbReference type="AlphaFoldDB" id="A0A5B1B8Q9"/>
<dbReference type="PANTHER" id="PTHR43196:SF1">
    <property type="entry name" value="SULFATE ADENYLYLTRANSFERASE SUBUNIT 2"/>
    <property type="match status" value="1"/>
</dbReference>
<dbReference type="InterPro" id="IPR014729">
    <property type="entry name" value="Rossmann-like_a/b/a_fold"/>
</dbReference>
<protein>
    <submittedName>
        <fullName evidence="3">Sulfate adenylyltransferase subunit 2</fullName>
    </submittedName>
</protein>
<dbReference type="NCBIfam" id="NF003587">
    <property type="entry name" value="PRK05253.1"/>
    <property type="match status" value="1"/>
</dbReference>
<feature type="domain" description="Phosphoadenosine phosphosulphate reductase" evidence="2">
    <location>
        <begin position="1"/>
        <end position="186"/>
    </location>
</feature>
<feature type="non-terminal residue" evidence="3">
    <location>
        <position position="1"/>
    </location>
</feature>
<dbReference type="InterPro" id="IPR050128">
    <property type="entry name" value="Sulfate_adenylyltrnsfr_sub2"/>
</dbReference>
<dbReference type="SUPFAM" id="SSF52402">
    <property type="entry name" value="Adenine nucleotide alpha hydrolases-like"/>
    <property type="match status" value="1"/>
</dbReference>
<dbReference type="EMBL" id="VTZN01000278">
    <property type="protein sequence ID" value="KAA1244816.1"/>
    <property type="molecule type" value="Genomic_DNA"/>
</dbReference>
<dbReference type="OrthoDB" id="9772604at2"/>
<dbReference type="InterPro" id="IPR002500">
    <property type="entry name" value="PAPS_reduct_dom"/>
</dbReference>
<dbReference type="RefSeq" id="WP_149656388.1">
    <property type="nucleotide sequence ID" value="NZ_VTZN01000278.1"/>
</dbReference>
<organism evidence="3 4">
    <name type="scientific">Mycobacterium simiae</name>
    <name type="common">Mycobacterium habana</name>
    <dbReference type="NCBI Taxonomy" id="1784"/>
    <lineage>
        <taxon>Bacteria</taxon>
        <taxon>Bacillati</taxon>
        <taxon>Actinomycetota</taxon>
        <taxon>Actinomycetes</taxon>
        <taxon>Mycobacteriales</taxon>
        <taxon>Mycobacteriaceae</taxon>
        <taxon>Mycobacterium</taxon>
        <taxon>Mycobacterium simiae complex</taxon>
    </lineage>
</organism>
<dbReference type="Proteomes" id="UP000324701">
    <property type="component" value="Unassembled WGS sequence"/>
</dbReference>
<dbReference type="PANTHER" id="PTHR43196">
    <property type="entry name" value="SULFATE ADENYLYLTRANSFERASE SUBUNIT 2"/>
    <property type="match status" value="1"/>
</dbReference>
<keyword evidence="3" id="KW-0548">Nucleotidyltransferase</keyword>
<evidence type="ECO:0000313" key="3">
    <source>
        <dbReference type="EMBL" id="KAA1244816.1"/>
    </source>
</evidence>
<keyword evidence="3" id="KW-0808">Transferase</keyword>
<keyword evidence="4" id="KW-1185">Reference proteome</keyword>
<feature type="region of interest" description="Disordered" evidence="1">
    <location>
        <begin position="209"/>
        <end position="233"/>
    </location>
</feature>
<gene>
    <name evidence="3" type="ORF">F0Q45_24675</name>
</gene>